<feature type="transmembrane region" description="Helical" evidence="8">
    <location>
        <begin position="163"/>
        <end position="181"/>
    </location>
</feature>
<dbReference type="CDD" id="cd06261">
    <property type="entry name" value="TM_PBP2"/>
    <property type="match status" value="1"/>
</dbReference>
<evidence type="ECO:0000259" key="9">
    <source>
        <dbReference type="PROSITE" id="PS50928"/>
    </source>
</evidence>
<dbReference type="Gene3D" id="1.10.3720.10">
    <property type="entry name" value="MetI-like"/>
    <property type="match status" value="1"/>
</dbReference>
<dbReference type="OrthoDB" id="2063054at2"/>
<evidence type="ECO:0000256" key="3">
    <source>
        <dbReference type="ARBA" id="ARBA00022475"/>
    </source>
</evidence>
<dbReference type="AlphaFoldDB" id="A0A553JY28"/>
<comment type="caution">
    <text evidence="10">The sequence shown here is derived from an EMBL/GenBank/DDBJ whole genome shotgun (WGS) entry which is preliminary data.</text>
</comment>
<keyword evidence="4 8" id="KW-0812">Transmembrane</keyword>
<dbReference type="InterPro" id="IPR035906">
    <property type="entry name" value="MetI-like_sf"/>
</dbReference>
<gene>
    <name evidence="10" type="ORF">FOJ82_12540</name>
</gene>
<organism evidence="10 11">
    <name type="scientific">Tessaracoccus rhinocerotis</name>
    <dbReference type="NCBI Taxonomy" id="1689449"/>
    <lineage>
        <taxon>Bacteria</taxon>
        <taxon>Bacillati</taxon>
        <taxon>Actinomycetota</taxon>
        <taxon>Actinomycetes</taxon>
        <taxon>Propionibacteriales</taxon>
        <taxon>Propionibacteriaceae</taxon>
        <taxon>Tessaracoccus</taxon>
    </lineage>
</organism>
<dbReference type="InterPro" id="IPR000515">
    <property type="entry name" value="MetI-like"/>
</dbReference>
<keyword evidence="2" id="KW-0813">Transport</keyword>
<dbReference type="GO" id="GO:0055085">
    <property type="term" value="P:transmembrane transport"/>
    <property type="evidence" value="ECO:0007669"/>
    <property type="project" value="InterPro"/>
</dbReference>
<feature type="transmembrane region" description="Helical" evidence="8">
    <location>
        <begin position="202"/>
        <end position="227"/>
    </location>
</feature>
<feature type="domain" description="ABC transmembrane type-1" evidence="9">
    <location>
        <begin position="94"/>
        <end position="304"/>
    </location>
</feature>
<feature type="transmembrane region" description="Helical" evidence="8">
    <location>
        <begin position="90"/>
        <end position="118"/>
    </location>
</feature>
<dbReference type="GO" id="GO:0005886">
    <property type="term" value="C:plasma membrane"/>
    <property type="evidence" value="ECO:0007669"/>
    <property type="project" value="UniProtKB-SubCell"/>
</dbReference>
<keyword evidence="3" id="KW-1003">Cell membrane</keyword>
<evidence type="ECO:0000256" key="6">
    <source>
        <dbReference type="ARBA" id="ARBA00023136"/>
    </source>
</evidence>
<dbReference type="PANTHER" id="PTHR43744:SF9">
    <property type="entry name" value="POLYGALACTURONAN_RHAMNOGALACTURONAN TRANSPORT SYSTEM PERMEASE PROTEIN YTCP"/>
    <property type="match status" value="1"/>
</dbReference>
<evidence type="ECO:0000256" key="2">
    <source>
        <dbReference type="ARBA" id="ARBA00022448"/>
    </source>
</evidence>
<feature type="transmembrane region" description="Helical" evidence="8">
    <location>
        <begin position="130"/>
        <end position="151"/>
    </location>
</feature>
<dbReference type="SUPFAM" id="SSF161098">
    <property type="entry name" value="MetI-like"/>
    <property type="match status" value="1"/>
</dbReference>
<keyword evidence="5 8" id="KW-1133">Transmembrane helix</keyword>
<keyword evidence="11" id="KW-1185">Reference proteome</keyword>
<dbReference type="Proteomes" id="UP000317638">
    <property type="component" value="Unassembled WGS sequence"/>
</dbReference>
<evidence type="ECO:0000256" key="1">
    <source>
        <dbReference type="ARBA" id="ARBA00004651"/>
    </source>
</evidence>
<evidence type="ECO:0000256" key="8">
    <source>
        <dbReference type="SAM" id="Phobius"/>
    </source>
</evidence>
<evidence type="ECO:0000313" key="10">
    <source>
        <dbReference type="EMBL" id="TRY17364.1"/>
    </source>
</evidence>
<accession>A0A553JY28</accession>
<keyword evidence="6 8" id="KW-0472">Membrane</keyword>
<dbReference type="PROSITE" id="PS50928">
    <property type="entry name" value="ABC_TM1"/>
    <property type="match status" value="1"/>
</dbReference>
<dbReference type="EMBL" id="VKKG01000005">
    <property type="protein sequence ID" value="TRY17364.1"/>
    <property type="molecule type" value="Genomic_DNA"/>
</dbReference>
<sequence length="319" mass="35777">MPSTVATEPRMRGTGRRRSHRQRWTAERIIFTTLNSTFLVLLSVLMLYPLLNTLAVSFNDGMDAVRGGIGIWPRVFSLQNYEVVFNMHTIYQAFFMSVLKTVVVVFTNLLFTSMLAYALSRNEFIFRRPITLIFVLTMYFDAGLIPNYLLIRDLGMLNTFQAYWVPVIISAFNLILLRTYMKSIPEEVIESARLDGAGDFRIWWQIVMPLCKPTLAVVGLFVAVGSWNAWIDTLLYNSGEQWLSTLQYELQKLLSSSMNAGVNQGTAGSQATVASGGQVTTPIALRSAITIVAAVPILFVYPFLQKHFVSGLMIGSVKG</sequence>
<protein>
    <submittedName>
        <fullName evidence="10">Carbohydrate ABC transporter permease</fullName>
    </submittedName>
</protein>
<feature type="transmembrane region" description="Helical" evidence="8">
    <location>
        <begin position="283"/>
        <end position="304"/>
    </location>
</feature>
<name>A0A553JY28_9ACTN</name>
<reference evidence="10 11" key="1">
    <citation type="submission" date="2019-07" db="EMBL/GenBank/DDBJ databases">
        <authorList>
            <person name="Zhou L.-Y."/>
        </authorList>
    </citation>
    <scope>NUCLEOTIDE SEQUENCE [LARGE SCALE GENOMIC DNA]</scope>
    <source>
        <strain evidence="10 11">YIM 101269</strain>
    </source>
</reference>
<comment type="subcellular location">
    <subcellularLocation>
        <location evidence="1">Cell membrane</location>
        <topology evidence="1">Multi-pass membrane protein</topology>
    </subcellularLocation>
</comment>
<evidence type="ECO:0000256" key="4">
    <source>
        <dbReference type="ARBA" id="ARBA00022692"/>
    </source>
</evidence>
<dbReference type="PANTHER" id="PTHR43744">
    <property type="entry name" value="ABC TRANSPORTER PERMEASE PROTEIN MG189-RELATED-RELATED"/>
    <property type="match status" value="1"/>
</dbReference>
<feature type="region of interest" description="Disordered" evidence="7">
    <location>
        <begin position="1"/>
        <end position="20"/>
    </location>
</feature>
<evidence type="ECO:0000313" key="11">
    <source>
        <dbReference type="Proteomes" id="UP000317638"/>
    </source>
</evidence>
<proteinExistence type="predicted"/>
<dbReference type="RefSeq" id="WP_143938828.1">
    <property type="nucleotide sequence ID" value="NZ_VKKG01000005.1"/>
</dbReference>
<evidence type="ECO:0000256" key="5">
    <source>
        <dbReference type="ARBA" id="ARBA00022989"/>
    </source>
</evidence>
<evidence type="ECO:0000256" key="7">
    <source>
        <dbReference type="SAM" id="MobiDB-lite"/>
    </source>
</evidence>
<feature type="transmembrane region" description="Helical" evidence="8">
    <location>
        <begin position="29"/>
        <end position="51"/>
    </location>
</feature>